<dbReference type="EMBL" id="LGGO01000111">
    <property type="protein sequence ID" value="KUK76730.1"/>
    <property type="molecule type" value="Genomic_DNA"/>
</dbReference>
<evidence type="ECO:0000256" key="1">
    <source>
        <dbReference type="SAM" id="Phobius"/>
    </source>
</evidence>
<keyword evidence="1" id="KW-1133">Transmembrane helix</keyword>
<dbReference type="Proteomes" id="UP000053904">
    <property type="component" value="Unassembled WGS sequence"/>
</dbReference>
<proteinExistence type="predicted"/>
<gene>
    <name evidence="2" type="ORF">XD93_0750</name>
</gene>
<evidence type="ECO:0000313" key="2">
    <source>
        <dbReference type="EMBL" id="KUK76730.1"/>
    </source>
</evidence>
<name>A0A101HH32_9BACT</name>
<evidence type="ECO:0000313" key="3">
    <source>
        <dbReference type="Proteomes" id="UP000053904"/>
    </source>
</evidence>
<feature type="transmembrane region" description="Helical" evidence="1">
    <location>
        <begin position="110"/>
        <end position="129"/>
    </location>
</feature>
<accession>A0A101HH32</accession>
<feature type="transmembrane region" description="Helical" evidence="1">
    <location>
        <begin position="59"/>
        <end position="80"/>
    </location>
</feature>
<sequence length="136" mass="15645">MNILFTDKLLAQTPLPENTGVYPHIVDYYFQSSYFYLAILQLILTIISIYIFQFRYKKILLAILYSSIIAVLTYFISPILHGSGLTCPLPTYSEIIIQKFFCEKPFIPNILIGLISPLVAIVMNIRAIYNRLTSKK</sequence>
<comment type="caution">
    <text evidence="2">The sequence shown here is derived from an EMBL/GenBank/DDBJ whole genome shotgun (WGS) entry which is preliminary data.</text>
</comment>
<dbReference type="AlphaFoldDB" id="A0A101HH32"/>
<keyword evidence="1" id="KW-0812">Transmembrane</keyword>
<organism evidence="2 3">
    <name type="scientific">candidate division WS6 bacterium 34_10</name>
    <dbReference type="NCBI Taxonomy" id="1641389"/>
    <lineage>
        <taxon>Bacteria</taxon>
        <taxon>Candidatus Dojkabacteria</taxon>
    </lineage>
</organism>
<reference evidence="3" key="1">
    <citation type="journal article" date="2015" name="MBio">
        <title>Genome-Resolved Metagenomic Analysis Reveals Roles for Candidate Phyla and Other Microbial Community Members in Biogeochemical Transformations in Oil Reservoirs.</title>
        <authorList>
            <person name="Hu P."/>
            <person name="Tom L."/>
            <person name="Singh A."/>
            <person name="Thomas B.C."/>
            <person name="Baker B.J."/>
            <person name="Piceno Y.M."/>
            <person name="Andersen G.L."/>
            <person name="Banfield J.F."/>
        </authorList>
    </citation>
    <scope>NUCLEOTIDE SEQUENCE [LARGE SCALE GENOMIC DNA]</scope>
</reference>
<feature type="transmembrane region" description="Helical" evidence="1">
    <location>
        <begin position="33"/>
        <end position="52"/>
    </location>
</feature>
<keyword evidence="1" id="KW-0472">Membrane</keyword>
<protein>
    <submittedName>
        <fullName evidence="2">Uncharacterized protein</fullName>
    </submittedName>
</protein>